<dbReference type="Gene3D" id="3.90.1720.70">
    <property type="match status" value="1"/>
</dbReference>
<keyword evidence="2" id="KW-1185">Reference proteome</keyword>
<reference evidence="1 2" key="1">
    <citation type="journal article" date="2008" name="Nature">
        <title>The genome of the choanoflagellate Monosiga brevicollis and the origin of metazoans.</title>
        <authorList>
            <consortium name="JGI Sequencing"/>
            <person name="King N."/>
            <person name="Westbrook M.J."/>
            <person name="Young S.L."/>
            <person name="Kuo A."/>
            <person name="Abedin M."/>
            <person name="Chapman J."/>
            <person name="Fairclough S."/>
            <person name="Hellsten U."/>
            <person name="Isogai Y."/>
            <person name="Letunic I."/>
            <person name="Marr M."/>
            <person name="Pincus D."/>
            <person name="Putnam N."/>
            <person name="Rokas A."/>
            <person name="Wright K.J."/>
            <person name="Zuzow R."/>
            <person name="Dirks W."/>
            <person name="Good M."/>
            <person name="Goodstein D."/>
            <person name="Lemons D."/>
            <person name="Li W."/>
            <person name="Lyons J.B."/>
            <person name="Morris A."/>
            <person name="Nichols S."/>
            <person name="Richter D.J."/>
            <person name="Salamov A."/>
            <person name="Bork P."/>
            <person name="Lim W.A."/>
            <person name="Manning G."/>
            <person name="Miller W.T."/>
            <person name="McGinnis W."/>
            <person name="Shapiro H."/>
            <person name="Tjian R."/>
            <person name="Grigoriev I.V."/>
            <person name="Rokhsar D."/>
        </authorList>
    </citation>
    <scope>NUCLEOTIDE SEQUENCE [LARGE SCALE GENOMIC DNA]</scope>
    <source>
        <strain evidence="2">MX1 / ATCC 50154</strain>
    </source>
</reference>
<evidence type="ECO:0000313" key="1">
    <source>
        <dbReference type="EMBL" id="EDQ89261.1"/>
    </source>
</evidence>
<dbReference type="AlphaFoldDB" id="A9UZN1"/>
<dbReference type="RefSeq" id="XP_001745837.1">
    <property type="nucleotide sequence ID" value="XM_001745785.1"/>
</dbReference>
<dbReference type="eggNOG" id="ENOG502S5BA">
    <property type="taxonomic scope" value="Eukaryota"/>
</dbReference>
<organism evidence="1 2">
    <name type="scientific">Monosiga brevicollis</name>
    <name type="common">Choanoflagellate</name>
    <dbReference type="NCBI Taxonomy" id="81824"/>
    <lineage>
        <taxon>Eukaryota</taxon>
        <taxon>Choanoflagellata</taxon>
        <taxon>Craspedida</taxon>
        <taxon>Salpingoecidae</taxon>
        <taxon>Monosiga</taxon>
    </lineage>
</organism>
<dbReference type="InterPro" id="IPR025562">
    <property type="entry name" value="Tae4"/>
</dbReference>
<proteinExistence type="predicted"/>
<dbReference type="GeneID" id="5891213"/>
<accession>A9UZN1</accession>
<dbReference type="KEGG" id="mbr:MONBRDRAFT_37110"/>
<evidence type="ECO:0000313" key="2">
    <source>
        <dbReference type="Proteomes" id="UP000001357"/>
    </source>
</evidence>
<name>A9UZN1_MONBE</name>
<dbReference type="InParanoid" id="A9UZN1"/>
<dbReference type="Pfam" id="PF14113">
    <property type="entry name" value="Tae4"/>
    <property type="match status" value="1"/>
</dbReference>
<gene>
    <name evidence="1" type="ORF">MONBRDRAFT_37110</name>
</gene>
<protein>
    <submittedName>
        <fullName evidence="1">Uncharacterized protein</fullName>
    </submittedName>
</protein>
<dbReference type="Proteomes" id="UP000001357">
    <property type="component" value="Unassembled WGS sequence"/>
</dbReference>
<sequence length="142" mass="15824">MALNFDKMWQDPVTAMDHASIGEYLGGDLIGQANYCAIRLSHGLMASGHKITQPSDFRDREGNKYIIRVATMQSYLSKVLGTPKEVTSKQAIAGRRGIVLFTIAYSDATGHVTLWNGSDLRHPAGTVDEQFRKSTKTFFWQL</sequence>
<dbReference type="EMBL" id="CH991551">
    <property type="protein sequence ID" value="EDQ89261.1"/>
    <property type="molecule type" value="Genomic_DNA"/>
</dbReference>